<keyword evidence="3" id="KW-0472">Membrane</keyword>
<keyword evidence="4" id="KW-0630">Potassium</keyword>
<dbReference type="EMBL" id="JARBDR010000018">
    <property type="protein sequence ID" value="KAJ8322350.1"/>
    <property type="molecule type" value="Genomic_DNA"/>
</dbReference>
<evidence type="ECO:0000256" key="5">
    <source>
        <dbReference type="ARBA" id="ARBA00023065"/>
    </source>
</evidence>
<keyword evidence="3" id="KW-1003">Cell membrane</keyword>
<keyword evidence="6" id="KW-0407">Ion channel</keyword>
<evidence type="ECO:0000256" key="6">
    <source>
        <dbReference type="ARBA" id="ARBA00023303"/>
    </source>
</evidence>
<reference evidence="10 11" key="1">
    <citation type="submission" date="2022-12" db="EMBL/GenBank/DDBJ databases">
        <title>Chromosome-level genome of Tegillarca granosa.</title>
        <authorList>
            <person name="Kim J."/>
        </authorList>
    </citation>
    <scope>NUCLEOTIDE SEQUENCE [LARGE SCALE GENOMIC DNA]</scope>
    <source>
        <strain evidence="10">Teg-2019</strain>
        <tissue evidence="10">Adductor muscle</tissue>
    </source>
</reference>
<keyword evidence="11" id="KW-1185">Reference proteome</keyword>
<dbReference type="Gene3D" id="6.10.140.1910">
    <property type="match status" value="1"/>
</dbReference>
<sequence length="301" mass="34603">MKKELVTSPSLTYKDIYDDEAEHSPKVTQLTEVHKRAIRSIRKIKYFVARKKFKEALRPYDVKDVIEQYSAGHVDMLSRVKSVQLRLDQILGKAGSKNKDVYDSKQSLASRVVKVERSVEDIETKLDLLIDLYKEDRKIMLQHCHSCLPSADLTNKPGENITPCLKPSSSLKKHSPVLDAQYCSEPATPTLNKPERLIHRNLSDLGQRIKKRVTYRLMSLNDPPDRKDDMCVPILKRTNNFYDKDVCNDNEQINEAAETDDKTSQSGSCTEEEEEVEEEEEKQANIEESPSNDENVFDEEQ</sequence>
<evidence type="ECO:0000256" key="3">
    <source>
        <dbReference type="ARBA" id="ARBA00022475"/>
    </source>
</evidence>
<keyword evidence="5" id="KW-0406">Ion transport</keyword>
<evidence type="ECO:0000256" key="1">
    <source>
        <dbReference type="ARBA" id="ARBA00004651"/>
    </source>
</evidence>
<evidence type="ECO:0000313" key="10">
    <source>
        <dbReference type="EMBL" id="KAJ8322350.1"/>
    </source>
</evidence>
<dbReference type="PANTHER" id="PTHR47735">
    <property type="entry name" value="POTASSIUM VOLTAGE-GATED CHANNEL SUBFAMILY KQT MEMBER 4"/>
    <property type="match status" value="1"/>
</dbReference>
<evidence type="ECO:0000313" key="11">
    <source>
        <dbReference type="Proteomes" id="UP001217089"/>
    </source>
</evidence>
<evidence type="ECO:0000259" key="9">
    <source>
        <dbReference type="Pfam" id="PF03520"/>
    </source>
</evidence>
<comment type="caution">
    <text evidence="10">The sequence shown here is derived from an EMBL/GenBank/DDBJ whole genome shotgun (WGS) entry which is preliminary data.</text>
</comment>
<dbReference type="InterPro" id="IPR003937">
    <property type="entry name" value="K_chnl_volt-dep_KCNQ"/>
</dbReference>
<dbReference type="Pfam" id="PF03520">
    <property type="entry name" value="KCNQ_channel"/>
    <property type="match status" value="1"/>
</dbReference>
<evidence type="ECO:0000256" key="7">
    <source>
        <dbReference type="ARBA" id="ARBA00034430"/>
    </source>
</evidence>
<comment type="subcellular location">
    <subcellularLocation>
        <location evidence="1">Cell membrane</location>
        <topology evidence="1">Multi-pass membrane protein</topology>
    </subcellularLocation>
</comment>
<evidence type="ECO:0000256" key="2">
    <source>
        <dbReference type="ARBA" id="ARBA00022448"/>
    </source>
</evidence>
<proteinExistence type="predicted"/>
<evidence type="ECO:0000256" key="8">
    <source>
        <dbReference type="SAM" id="MobiDB-lite"/>
    </source>
</evidence>
<evidence type="ECO:0000256" key="4">
    <source>
        <dbReference type="ARBA" id="ARBA00022958"/>
    </source>
</evidence>
<organism evidence="10 11">
    <name type="scientific">Tegillarca granosa</name>
    <name type="common">Malaysian cockle</name>
    <name type="synonym">Anadara granosa</name>
    <dbReference type="NCBI Taxonomy" id="220873"/>
    <lineage>
        <taxon>Eukaryota</taxon>
        <taxon>Metazoa</taxon>
        <taxon>Spiralia</taxon>
        <taxon>Lophotrochozoa</taxon>
        <taxon>Mollusca</taxon>
        <taxon>Bivalvia</taxon>
        <taxon>Autobranchia</taxon>
        <taxon>Pteriomorphia</taxon>
        <taxon>Arcoida</taxon>
        <taxon>Arcoidea</taxon>
        <taxon>Arcidae</taxon>
        <taxon>Tegillarca</taxon>
    </lineage>
</organism>
<name>A0ABQ9G2Y1_TEGGR</name>
<accession>A0ABQ9G2Y1</accession>
<feature type="non-terminal residue" evidence="10">
    <location>
        <position position="301"/>
    </location>
</feature>
<dbReference type="Proteomes" id="UP001217089">
    <property type="component" value="Unassembled WGS sequence"/>
</dbReference>
<feature type="domain" description="Potassium channel voltage dependent KCNQ C-terminal" evidence="9">
    <location>
        <begin position="11"/>
        <end position="135"/>
    </location>
</feature>
<keyword evidence="2" id="KW-0813">Transport</keyword>
<comment type="catalytic activity">
    <reaction evidence="7">
        <text>K(+)(in) = K(+)(out)</text>
        <dbReference type="Rhea" id="RHEA:29463"/>
        <dbReference type="ChEBI" id="CHEBI:29103"/>
    </reaction>
</comment>
<protein>
    <recommendedName>
        <fullName evidence="9">Potassium channel voltage dependent KCNQ C-terminal domain-containing protein</fullName>
    </recommendedName>
</protein>
<feature type="compositionally biased region" description="Acidic residues" evidence="8">
    <location>
        <begin position="270"/>
        <end position="281"/>
    </location>
</feature>
<dbReference type="PANTHER" id="PTHR47735:SF9">
    <property type="entry name" value="POTASSIUM VOLTAGE-GATED CHANNEL SUBFAMILY KQT MEMBER 4-LIKE ISOFORM X1"/>
    <property type="match status" value="1"/>
</dbReference>
<gene>
    <name evidence="10" type="ORF">KUTeg_000821</name>
</gene>
<feature type="region of interest" description="Disordered" evidence="8">
    <location>
        <begin position="254"/>
        <end position="301"/>
    </location>
</feature>
<dbReference type="InterPro" id="IPR013821">
    <property type="entry name" value="K_chnl_volt-dep_KCNQ_C"/>
</dbReference>